<dbReference type="PROSITE" id="PS00543">
    <property type="entry name" value="HLYD_FAMILY"/>
    <property type="match status" value="1"/>
</dbReference>
<feature type="region of interest" description="Disordered" evidence="10">
    <location>
        <begin position="1"/>
        <end position="43"/>
    </location>
</feature>
<dbReference type="EMBL" id="SMGJ01000009">
    <property type="protein sequence ID" value="TCK66940.1"/>
    <property type="molecule type" value="Genomic_DNA"/>
</dbReference>
<evidence type="ECO:0000256" key="5">
    <source>
        <dbReference type="ARBA" id="ARBA00022519"/>
    </source>
</evidence>
<feature type="transmembrane region" description="Helical" evidence="9">
    <location>
        <begin position="85"/>
        <end position="103"/>
    </location>
</feature>
<accession>A0A4R1KR51</accession>
<feature type="compositionally biased region" description="Basic and acidic residues" evidence="10">
    <location>
        <begin position="28"/>
        <end position="39"/>
    </location>
</feature>
<dbReference type="GO" id="GO:0009306">
    <property type="term" value="P:protein secretion"/>
    <property type="evidence" value="ECO:0007669"/>
    <property type="project" value="InterPro"/>
</dbReference>
<dbReference type="SUPFAM" id="SSF111369">
    <property type="entry name" value="HlyD-like secretion proteins"/>
    <property type="match status" value="1"/>
</dbReference>
<evidence type="ECO:0000313" key="13">
    <source>
        <dbReference type="EMBL" id="TCK66940.1"/>
    </source>
</evidence>
<dbReference type="Pfam" id="PF26002">
    <property type="entry name" value="Beta-barrel_AprE"/>
    <property type="match status" value="1"/>
</dbReference>
<dbReference type="InterPro" id="IPR006144">
    <property type="entry name" value="Secretion_HlyD_CS"/>
</dbReference>
<name>A0A4R1KR51_9PAST</name>
<dbReference type="Gene3D" id="2.40.50.100">
    <property type="match status" value="1"/>
</dbReference>
<evidence type="ECO:0000256" key="8">
    <source>
        <dbReference type="ARBA" id="ARBA00023136"/>
    </source>
</evidence>
<dbReference type="InterPro" id="IPR010129">
    <property type="entry name" value="T1SS_HlyD"/>
</dbReference>
<feature type="compositionally biased region" description="Polar residues" evidence="10">
    <location>
        <begin position="10"/>
        <end position="21"/>
    </location>
</feature>
<keyword evidence="5 9" id="KW-0997">Cell inner membrane</keyword>
<evidence type="ECO:0000256" key="10">
    <source>
        <dbReference type="SAM" id="MobiDB-lite"/>
    </source>
</evidence>
<evidence type="ECO:0000256" key="4">
    <source>
        <dbReference type="ARBA" id="ARBA00022475"/>
    </source>
</evidence>
<dbReference type="PANTHER" id="PTHR30386">
    <property type="entry name" value="MEMBRANE FUSION SUBUNIT OF EMRAB-TOLC MULTIDRUG EFFLUX PUMP"/>
    <property type="match status" value="1"/>
</dbReference>
<dbReference type="RefSeq" id="WP_132302776.1">
    <property type="nucleotide sequence ID" value="NZ_CP170642.1"/>
</dbReference>
<dbReference type="PANTHER" id="PTHR30386:SF26">
    <property type="entry name" value="TRANSPORT PROTEIN COMB"/>
    <property type="match status" value="1"/>
</dbReference>
<sequence length="461" mass="51787">MSKENPTPPENQTGQDNNQAKANLAKPNQEKVNQEKANQEKVNPQNVKQVVVQAPPPVEKVKNADLALINDLHAALQTEKHHRSFAMIILLFVLGVVFLVWSYNSPLEEVTRGQGSVIPSSRDQIVQSLDPGIISEMKVKEGEIVEKGQVLLSLDDTRSLAILREIDAKIHTLQATIARLQAEAYDRPLVFPEGTDQELIDSETAAYQTRRRALEEAIQGFEESKAVLDREIGITEPMVRRGVMPEVELLRMRRQSIDLASQISERRNRYATDANNELVTKESELAQARENRVMRADPVERSQIRAPLRGIVKNIQINTIGGVVSAGQTILEIVPLDEKLLVQVYIQPKDVAFIRPGQEAMVKISAYDYAIYGGLEGTVTLISPDTLQDDRRPSELKLNPDQSYYRILIETTKNNITDRNGELMEITPGMTATADIRTGKKTVFEYLIKPITRLKQAMQER</sequence>
<proteinExistence type="inferred from homology"/>
<dbReference type="Gene3D" id="1.10.287.470">
    <property type="entry name" value="Helix hairpin bin"/>
    <property type="match status" value="1"/>
</dbReference>
<keyword evidence="4 9" id="KW-1003">Cell membrane</keyword>
<comment type="subcellular location">
    <subcellularLocation>
        <location evidence="1 9">Cell inner membrane</location>
        <topology evidence="1 9">Single-pass membrane protein</topology>
    </subcellularLocation>
</comment>
<dbReference type="Pfam" id="PF25917">
    <property type="entry name" value="BSH_RND"/>
    <property type="match status" value="1"/>
</dbReference>
<evidence type="ECO:0000259" key="11">
    <source>
        <dbReference type="Pfam" id="PF25917"/>
    </source>
</evidence>
<feature type="domain" description="AprE-like beta-barrel" evidence="12">
    <location>
        <begin position="340"/>
        <end position="439"/>
    </location>
</feature>
<keyword evidence="8 9" id="KW-0472">Membrane</keyword>
<evidence type="ECO:0000256" key="6">
    <source>
        <dbReference type="ARBA" id="ARBA00022692"/>
    </source>
</evidence>
<dbReference type="GO" id="GO:0005886">
    <property type="term" value="C:plasma membrane"/>
    <property type="evidence" value="ECO:0007669"/>
    <property type="project" value="UniProtKB-SubCell"/>
</dbReference>
<gene>
    <name evidence="13" type="ORF">EV692_2212</name>
</gene>
<evidence type="ECO:0000256" key="1">
    <source>
        <dbReference type="ARBA" id="ARBA00004377"/>
    </source>
</evidence>
<dbReference type="InterPro" id="IPR058625">
    <property type="entry name" value="MdtA-like_BSH"/>
</dbReference>
<protein>
    <recommendedName>
        <fullName evidence="9">Membrane fusion protein (MFP) family protein</fullName>
    </recommendedName>
</protein>
<dbReference type="Gene3D" id="2.40.30.170">
    <property type="match status" value="1"/>
</dbReference>
<evidence type="ECO:0000256" key="7">
    <source>
        <dbReference type="ARBA" id="ARBA00022989"/>
    </source>
</evidence>
<keyword evidence="14" id="KW-1185">Reference proteome</keyword>
<feature type="domain" description="Multidrug resistance protein MdtA-like barrel-sandwich hybrid" evidence="11">
    <location>
        <begin position="132"/>
        <end position="331"/>
    </location>
</feature>
<dbReference type="AlphaFoldDB" id="A0A4R1KR51"/>
<evidence type="ECO:0000313" key="14">
    <source>
        <dbReference type="Proteomes" id="UP000295496"/>
    </source>
</evidence>
<evidence type="ECO:0000256" key="9">
    <source>
        <dbReference type="RuleBase" id="RU365093"/>
    </source>
</evidence>
<dbReference type="InterPro" id="IPR050739">
    <property type="entry name" value="MFP"/>
</dbReference>
<dbReference type="InterPro" id="IPR058982">
    <property type="entry name" value="Beta-barrel_AprE"/>
</dbReference>
<evidence type="ECO:0000256" key="2">
    <source>
        <dbReference type="ARBA" id="ARBA00009477"/>
    </source>
</evidence>
<keyword evidence="6 9" id="KW-0812">Transmembrane</keyword>
<comment type="caution">
    <text evidence="13">The sequence shown here is derived from an EMBL/GenBank/DDBJ whole genome shotgun (WGS) entry which is preliminary data.</text>
</comment>
<keyword evidence="7 9" id="KW-1133">Transmembrane helix</keyword>
<dbReference type="PRINTS" id="PR01490">
    <property type="entry name" value="RTXTOXIND"/>
</dbReference>
<keyword evidence="3 9" id="KW-0813">Transport</keyword>
<reference evidence="13 14" key="1">
    <citation type="submission" date="2019-03" db="EMBL/GenBank/DDBJ databases">
        <title>Genomic Encyclopedia of Type Strains, Phase IV (KMG-IV): sequencing the most valuable type-strain genomes for metagenomic binning, comparative biology and taxonomic classification.</title>
        <authorList>
            <person name="Goeker M."/>
        </authorList>
    </citation>
    <scope>NUCLEOTIDE SEQUENCE [LARGE SCALE GENOMIC DNA]</scope>
    <source>
        <strain evidence="13 14">DSM 10053</strain>
    </source>
</reference>
<dbReference type="NCBIfam" id="TIGR01843">
    <property type="entry name" value="type_I_hlyD"/>
    <property type="match status" value="1"/>
</dbReference>
<evidence type="ECO:0000259" key="12">
    <source>
        <dbReference type="Pfam" id="PF26002"/>
    </source>
</evidence>
<evidence type="ECO:0000256" key="3">
    <source>
        <dbReference type="ARBA" id="ARBA00022448"/>
    </source>
</evidence>
<organism evidence="13 14">
    <name type="scientific">Lonepinella koalarum</name>
    <dbReference type="NCBI Taxonomy" id="53417"/>
    <lineage>
        <taxon>Bacteria</taxon>
        <taxon>Pseudomonadati</taxon>
        <taxon>Pseudomonadota</taxon>
        <taxon>Gammaproteobacteria</taxon>
        <taxon>Pasteurellales</taxon>
        <taxon>Pasteurellaceae</taxon>
        <taxon>Lonepinella</taxon>
    </lineage>
</organism>
<dbReference type="Proteomes" id="UP000295496">
    <property type="component" value="Unassembled WGS sequence"/>
</dbReference>
<comment type="similarity">
    <text evidence="2 9">Belongs to the membrane fusion protein (MFP) (TC 8.A.1) family.</text>
</comment>